<dbReference type="Pfam" id="PF04290">
    <property type="entry name" value="DctQ"/>
    <property type="match status" value="1"/>
</dbReference>
<comment type="caution">
    <text evidence="11">The sequence shown here is derived from an EMBL/GenBank/DDBJ whole genome shotgun (WGS) entry which is preliminary data.</text>
</comment>
<dbReference type="PANTHER" id="PTHR35011">
    <property type="entry name" value="2,3-DIKETO-L-GULONATE TRAP TRANSPORTER SMALL PERMEASE PROTEIN YIAM"/>
    <property type="match status" value="1"/>
</dbReference>
<evidence type="ECO:0000256" key="7">
    <source>
        <dbReference type="ARBA" id="ARBA00023136"/>
    </source>
</evidence>
<evidence type="ECO:0000313" key="11">
    <source>
        <dbReference type="EMBL" id="MBB6260371.1"/>
    </source>
</evidence>
<dbReference type="AlphaFoldDB" id="A0A841M1Y1"/>
<dbReference type="PANTHER" id="PTHR35011:SF2">
    <property type="entry name" value="2,3-DIKETO-L-GULONATE TRAP TRANSPORTER SMALL PERMEASE PROTEIN YIAM"/>
    <property type="match status" value="1"/>
</dbReference>
<evidence type="ECO:0000256" key="6">
    <source>
        <dbReference type="ARBA" id="ARBA00022989"/>
    </source>
</evidence>
<keyword evidence="6 9" id="KW-1133">Transmembrane helix</keyword>
<keyword evidence="3" id="KW-1003">Cell membrane</keyword>
<organism evidence="11 12">
    <name type="scientific">Paenochrobactrum gallinarii</name>
    <dbReference type="NCBI Taxonomy" id="643673"/>
    <lineage>
        <taxon>Bacteria</taxon>
        <taxon>Pseudomonadati</taxon>
        <taxon>Pseudomonadota</taxon>
        <taxon>Alphaproteobacteria</taxon>
        <taxon>Hyphomicrobiales</taxon>
        <taxon>Brucellaceae</taxon>
        <taxon>Paenochrobactrum</taxon>
    </lineage>
</organism>
<keyword evidence="4 9" id="KW-0997">Cell inner membrane</keyword>
<name>A0A841M1Y1_9HYPH</name>
<dbReference type="RefSeq" id="WP_246431214.1">
    <property type="nucleotide sequence ID" value="NZ_JACIIU010000002.1"/>
</dbReference>
<protein>
    <recommendedName>
        <fullName evidence="9">TRAP transporter small permease protein</fullName>
    </recommendedName>
</protein>
<evidence type="ECO:0000256" key="4">
    <source>
        <dbReference type="ARBA" id="ARBA00022519"/>
    </source>
</evidence>
<feature type="transmembrane region" description="Helical" evidence="9">
    <location>
        <begin position="172"/>
        <end position="190"/>
    </location>
</feature>
<evidence type="ECO:0000256" key="8">
    <source>
        <dbReference type="ARBA" id="ARBA00038436"/>
    </source>
</evidence>
<dbReference type="GO" id="GO:0022857">
    <property type="term" value="F:transmembrane transporter activity"/>
    <property type="evidence" value="ECO:0007669"/>
    <property type="project" value="UniProtKB-UniRule"/>
</dbReference>
<comment type="subcellular location">
    <subcellularLocation>
        <location evidence="1 9">Cell inner membrane</location>
        <topology evidence="1 9">Multi-pass membrane protein</topology>
    </subcellularLocation>
</comment>
<feature type="transmembrane region" description="Helical" evidence="9">
    <location>
        <begin position="42"/>
        <end position="62"/>
    </location>
</feature>
<accession>A0A841M1Y1</accession>
<evidence type="ECO:0000259" key="10">
    <source>
        <dbReference type="Pfam" id="PF04290"/>
    </source>
</evidence>
<sequence>MNTRLGQAHEDRTASTEQGMRANGFTGFLSCVDGLIARAETLVAGLLALAIVILLLINVATRTFGMPLFWVDELAIYAMVWMGFLGASLAIHYRQHIAVTVCIDFLPIRAHMFMLAVIDAMMLVLFLVLAVFVWQWFDPIAVLQADSLSEIGAKTFNFIYDEPTTTLGVRKFWFWLILPVFCVFVTFHSVKNLVDSVRTFFEAAGAEVVK</sequence>
<gene>
    <name evidence="11" type="ORF">FHS77_000895</name>
</gene>
<evidence type="ECO:0000256" key="9">
    <source>
        <dbReference type="RuleBase" id="RU369079"/>
    </source>
</evidence>
<evidence type="ECO:0000256" key="5">
    <source>
        <dbReference type="ARBA" id="ARBA00022692"/>
    </source>
</evidence>
<feature type="transmembrane region" description="Helical" evidence="9">
    <location>
        <begin position="113"/>
        <end position="137"/>
    </location>
</feature>
<dbReference type="InterPro" id="IPR055348">
    <property type="entry name" value="DctQ"/>
</dbReference>
<dbReference type="InterPro" id="IPR007387">
    <property type="entry name" value="TRAP_DctQ"/>
</dbReference>
<keyword evidence="2 9" id="KW-0813">Transport</keyword>
<evidence type="ECO:0000313" key="12">
    <source>
        <dbReference type="Proteomes" id="UP000555393"/>
    </source>
</evidence>
<comment type="function">
    <text evidence="9">Part of the tripartite ATP-independent periplasmic (TRAP) transport system.</text>
</comment>
<dbReference type="Proteomes" id="UP000555393">
    <property type="component" value="Unassembled WGS sequence"/>
</dbReference>
<feature type="transmembrane region" description="Helical" evidence="9">
    <location>
        <begin position="74"/>
        <end position="93"/>
    </location>
</feature>
<proteinExistence type="inferred from homology"/>
<dbReference type="GO" id="GO:0005886">
    <property type="term" value="C:plasma membrane"/>
    <property type="evidence" value="ECO:0007669"/>
    <property type="project" value="UniProtKB-SubCell"/>
</dbReference>
<evidence type="ECO:0000256" key="2">
    <source>
        <dbReference type="ARBA" id="ARBA00022448"/>
    </source>
</evidence>
<comment type="subunit">
    <text evidence="9">The complex comprises the extracytoplasmic solute receptor protein and the two transmembrane proteins.</text>
</comment>
<keyword evidence="12" id="KW-1185">Reference proteome</keyword>
<evidence type="ECO:0000256" key="1">
    <source>
        <dbReference type="ARBA" id="ARBA00004429"/>
    </source>
</evidence>
<evidence type="ECO:0000256" key="3">
    <source>
        <dbReference type="ARBA" id="ARBA00022475"/>
    </source>
</evidence>
<comment type="similarity">
    <text evidence="8 9">Belongs to the TRAP transporter small permease family.</text>
</comment>
<reference evidence="11 12" key="1">
    <citation type="submission" date="2020-08" db="EMBL/GenBank/DDBJ databases">
        <title>Genomic Encyclopedia of Type Strains, Phase IV (KMG-IV): sequencing the most valuable type-strain genomes for metagenomic binning, comparative biology and taxonomic classification.</title>
        <authorList>
            <person name="Goeker M."/>
        </authorList>
    </citation>
    <scope>NUCLEOTIDE SEQUENCE [LARGE SCALE GENOMIC DNA]</scope>
    <source>
        <strain evidence="11 12">DSM 22336</strain>
    </source>
</reference>
<feature type="domain" description="Tripartite ATP-independent periplasmic transporters DctQ component" evidence="10">
    <location>
        <begin position="51"/>
        <end position="198"/>
    </location>
</feature>
<keyword evidence="7 9" id="KW-0472">Membrane</keyword>
<dbReference type="EMBL" id="JACIIU010000002">
    <property type="protein sequence ID" value="MBB6260371.1"/>
    <property type="molecule type" value="Genomic_DNA"/>
</dbReference>
<keyword evidence="5 9" id="KW-0812">Transmembrane</keyword>
<dbReference type="GO" id="GO:0015740">
    <property type="term" value="P:C4-dicarboxylate transport"/>
    <property type="evidence" value="ECO:0007669"/>
    <property type="project" value="TreeGrafter"/>
</dbReference>